<dbReference type="RefSeq" id="WP_147574603.1">
    <property type="nucleotide sequence ID" value="NZ_JACOPL010000023.1"/>
</dbReference>
<evidence type="ECO:0000313" key="2">
    <source>
        <dbReference type="Proteomes" id="UP000606499"/>
    </source>
</evidence>
<gene>
    <name evidence="1" type="ORF">H8S45_14610</name>
</gene>
<name>A0A923LYE7_9FIRM</name>
<accession>A0A923LYE7</accession>
<organism evidence="1 2">
    <name type="scientific">Agathobaculum faecis</name>
    <dbReference type="NCBI Taxonomy" id="2763013"/>
    <lineage>
        <taxon>Bacteria</taxon>
        <taxon>Bacillati</taxon>
        <taxon>Bacillota</taxon>
        <taxon>Clostridia</taxon>
        <taxon>Eubacteriales</taxon>
        <taxon>Butyricicoccaceae</taxon>
        <taxon>Agathobaculum</taxon>
    </lineage>
</organism>
<keyword evidence="2" id="KW-1185">Reference proteome</keyword>
<sequence length="87" mass="10418">MRNPPRSPIEEMLNLLDVYPPILPARYSDKVACFTKVYITSNLPLNRQYETVQLCHPDTWKAFLRRIQSFTEYREEKPPITRMEVNF</sequence>
<evidence type="ECO:0000313" key="1">
    <source>
        <dbReference type="EMBL" id="MBC5726681.1"/>
    </source>
</evidence>
<protein>
    <submittedName>
        <fullName evidence="1">Uncharacterized protein</fullName>
    </submittedName>
</protein>
<dbReference type="EMBL" id="JACOPL010000023">
    <property type="protein sequence ID" value="MBC5726681.1"/>
    <property type="molecule type" value="Genomic_DNA"/>
</dbReference>
<reference evidence="1" key="1">
    <citation type="submission" date="2020-08" db="EMBL/GenBank/DDBJ databases">
        <title>Genome public.</title>
        <authorList>
            <person name="Liu C."/>
            <person name="Sun Q."/>
        </authorList>
    </citation>
    <scope>NUCLEOTIDE SEQUENCE</scope>
    <source>
        <strain evidence="1">NSJ-28</strain>
    </source>
</reference>
<dbReference type="AlphaFoldDB" id="A0A923LYE7"/>
<comment type="caution">
    <text evidence="1">The sequence shown here is derived from an EMBL/GenBank/DDBJ whole genome shotgun (WGS) entry which is preliminary data.</text>
</comment>
<dbReference type="Proteomes" id="UP000606499">
    <property type="component" value="Unassembled WGS sequence"/>
</dbReference>
<proteinExistence type="predicted"/>